<accession>A0ABD3A7T6</accession>
<evidence type="ECO:0000313" key="1">
    <source>
        <dbReference type="EMBL" id="KAL3527836.1"/>
    </source>
</evidence>
<organism evidence="1 2">
    <name type="scientific">Cinchona calisaya</name>
    <dbReference type="NCBI Taxonomy" id="153742"/>
    <lineage>
        <taxon>Eukaryota</taxon>
        <taxon>Viridiplantae</taxon>
        <taxon>Streptophyta</taxon>
        <taxon>Embryophyta</taxon>
        <taxon>Tracheophyta</taxon>
        <taxon>Spermatophyta</taxon>
        <taxon>Magnoliopsida</taxon>
        <taxon>eudicotyledons</taxon>
        <taxon>Gunneridae</taxon>
        <taxon>Pentapetalae</taxon>
        <taxon>asterids</taxon>
        <taxon>lamiids</taxon>
        <taxon>Gentianales</taxon>
        <taxon>Rubiaceae</taxon>
        <taxon>Cinchonoideae</taxon>
        <taxon>Cinchoneae</taxon>
        <taxon>Cinchona</taxon>
    </lineage>
</organism>
<proteinExistence type="predicted"/>
<keyword evidence="2" id="KW-1185">Reference proteome</keyword>
<evidence type="ECO:0000313" key="2">
    <source>
        <dbReference type="Proteomes" id="UP001630127"/>
    </source>
</evidence>
<dbReference type="EMBL" id="JBJUIK010000005">
    <property type="protein sequence ID" value="KAL3527836.1"/>
    <property type="molecule type" value="Genomic_DNA"/>
</dbReference>
<reference evidence="1 2" key="1">
    <citation type="submission" date="2024-11" db="EMBL/GenBank/DDBJ databases">
        <title>A near-complete genome assembly of Cinchona calisaya.</title>
        <authorList>
            <person name="Lian D.C."/>
            <person name="Zhao X.W."/>
            <person name="Wei L."/>
        </authorList>
    </citation>
    <scope>NUCLEOTIDE SEQUENCE [LARGE SCALE GENOMIC DNA]</scope>
    <source>
        <tissue evidence="1">Nenye</tissue>
    </source>
</reference>
<sequence>MRCDIATGDAKGAIGYLAAKKVVHKMFIYKFCTDDMEKSFETYQWVLETFMKAMINKRSKSALTDGYKAMRKLEETKAVYDSSNRADFPNNLTKMAKHGSLHGLSKEMCYLGSEIDDRDARGIGCCYHWLKNEMNQYHNIEDKMGIGTQSSVKYPQKEKSYSSFSWPKIFESIQWLQGIGNSLMLSVGDKAIPWGFNMHHEKDYCESMLEWLPPFSIGDSVKVTDIMKKYRVAQHRNASRKKENFAAELPINYSAWSVECV</sequence>
<protein>
    <submittedName>
        <fullName evidence="1">Uncharacterized protein</fullName>
    </submittedName>
</protein>
<gene>
    <name evidence="1" type="ORF">ACH5RR_012492</name>
</gene>
<name>A0ABD3A7T6_9GENT</name>
<comment type="caution">
    <text evidence="1">The sequence shown here is derived from an EMBL/GenBank/DDBJ whole genome shotgun (WGS) entry which is preliminary data.</text>
</comment>
<dbReference type="AlphaFoldDB" id="A0ABD3A7T6"/>
<dbReference type="Proteomes" id="UP001630127">
    <property type="component" value="Unassembled WGS sequence"/>
</dbReference>